<reference evidence="8" key="1">
    <citation type="submission" date="2013-12" db="EMBL/GenBank/DDBJ databases">
        <title>A Varibaculum cambriense genome reconstructed from a premature infant gut community with otherwise low bacterial novelty that shifts toward anaerobic metabolism during the third week of life.</title>
        <authorList>
            <person name="Brown C.T."/>
            <person name="Sharon I."/>
            <person name="Thomas B.C."/>
            <person name="Castelle C.J."/>
            <person name="Morowitz M.J."/>
            <person name="Banfield J.F."/>
        </authorList>
    </citation>
    <scope>NUCLEOTIDE SEQUENCE</scope>
</reference>
<dbReference type="PANTHER" id="PTHR42933">
    <property type="entry name" value="SLR6095 PROTEIN"/>
    <property type="match status" value="1"/>
</dbReference>
<evidence type="ECO:0000256" key="1">
    <source>
        <dbReference type="ARBA" id="ARBA00011900"/>
    </source>
</evidence>
<evidence type="ECO:0000256" key="2">
    <source>
        <dbReference type="ARBA" id="ARBA00022603"/>
    </source>
</evidence>
<feature type="domain" description="N6 adenine-specific DNA methyltransferase N-terminal" evidence="7">
    <location>
        <begin position="5"/>
        <end position="71"/>
    </location>
</feature>
<comment type="caution">
    <text evidence="8">The sequence shown here is derived from an EMBL/GenBank/DDBJ whole genome shotgun (WGS) entry which is preliminary data.</text>
</comment>
<evidence type="ECO:0000256" key="6">
    <source>
        <dbReference type="ARBA" id="ARBA00047942"/>
    </source>
</evidence>
<evidence type="ECO:0000256" key="5">
    <source>
        <dbReference type="ARBA" id="ARBA00022747"/>
    </source>
</evidence>
<organism evidence="8">
    <name type="scientific">human gut metagenome</name>
    <dbReference type="NCBI Taxonomy" id="408170"/>
    <lineage>
        <taxon>unclassified sequences</taxon>
        <taxon>metagenomes</taxon>
        <taxon>organismal metagenomes</taxon>
    </lineage>
</organism>
<keyword evidence="5" id="KW-0680">Restriction system</keyword>
<dbReference type="InterPro" id="IPR051537">
    <property type="entry name" value="DNA_Adenine_Mtase"/>
</dbReference>
<name>W1XLC4_9ZZZZ</name>
<dbReference type="SUPFAM" id="SSF53335">
    <property type="entry name" value="S-adenosyl-L-methionine-dependent methyltransferases"/>
    <property type="match status" value="1"/>
</dbReference>
<dbReference type="PANTHER" id="PTHR42933:SF3">
    <property type="entry name" value="TYPE I RESTRICTION ENZYME MJAVIII METHYLASE SUBUNIT"/>
    <property type="match status" value="1"/>
</dbReference>
<feature type="non-terminal residue" evidence="8">
    <location>
        <position position="1"/>
    </location>
</feature>
<dbReference type="InterPro" id="IPR029063">
    <property type="entry name" value="SAM-dependent_MTases_sf"/>
</dbReference>
<keyword evidence="2 8" id="KW-0489">Methyltransferase</keyword>
<dbReference type="EMBL" id="AZMM01014556">
    <property type="protein sequence ID" value="ETJ30936.1"/>
    <property type="molecule type" value="Genomic_DNA"/>
</dbReference>
<dbReference type="GO" id="GO:0009007">
    <property type="term" value="F:site-specific DNA-methyltransferase (adenine-specific) activity"/>
    <property type="evidence" value="ECO:0007669"/>
    <property type="project" value="UniProtKB-EC"/>
</dbReference>
<comment type="catalytic activity">
    <reaction evidence="6">
        <text>a 2'-deoxyadenosine in DNA + S-adenosyl-L-methionine = an N(6)-methyl-2'-deoxyadenosine in DNA + S-adenosyl-L-homocysteine + H(+)</text>
        <dbReference type="Rhea" id="RHEA:15197"/>
        <dbReference type="Rhea" id="RHEA-COMP:12418"/>
        <dbReference type="Rhea" id="RHEA-COMP:12419"/>
        <dbReference type="ChEBI" id="CHEBI:15378"/>
        <dbReference type="ChEBI" id="CHEBI:57856"/>
        <dbReference type="ChEBI" id="CHEBI:59789"/>
        <dbReference type="ChEBI" id="CHEBI:90615"/>
        <dbReference type="ChEBI" id="CHEBI:90616"/>
        <dbReference type="EC" id="2.1.1.72"/>
    </reaction>
</comment>
<dbReference type="AlphaFoldDB" id="W1XLC4"/>
<dbReference type="GO" id="GO:0032259">
    <property type="term" value="P:methylation"/>
    <property type="evidence" value="ECO:0007669"/>
    <property type="project" value="UniProtKB-KW"/>
</dbReference>
<dbReference type="Pfam" id="PF12161">
    <property type="entry name" value="HsdM_N"/>
    <property type="match status" value="1"/>
</dbReference>
<dbReference type="GO" id="GO:0009307">
    <property type="term" value="P:DNA restriction-modification system"/>
    <property type="evidence" value="ECO:0007669"/>
    <property type="project" value="UniProtKB-KW"/>
</dbReference>
<evidence type="ECO:0000313" key="8">
    <source>
        <dbReference type="EMBL" id="ETJ30936.1"/>
    </source>
</evidence>
<sequence length="102" mass="11575">AMPMFHRFNIPSEASWEKVRNTSKNIGEAIQNALRLIEANNPRLHGVFGDAQWTNKERLPDHLLADLVEHFSQIPLGIKSVAQDDLGEAYEYLIKKFVDDSG</sequence>
<keyword evidence="3 8" id="KW-0808">Transferase</keyword>
<feature type="non-terminal residue" evidence="8">
    <location>
        <position position="102"/>
    </location>
</feature>
<evidence type="ECO:0000256" key="3">
    <source>
        <dbReference type="ARBA" id="ARBA00022679"/>
    </source>
</evidence>
<dbReference type="Gene3D" id="1.20.1260.30">
    <property type="match status" value="1"/>
</dbReference>
<evidence type="ECO:0000259" key="7">
    <source>
        <dbReference type="Pfam" id="PF12161"/>
    </source>
</evidence>
<accession>W1XLC4</accession>
<keyword evidence="4" id="KW-0949">S-adenosyl-L-methionine</keyword>
<dbReference type="EC" id="2.1.1.72" evidence="1"/>
<protein>
    <recommendedName>
        <fullName evidence="1">site-specific DNA-methyltransferase (adenine-specific)</fullName>
        <ecNumber evidence="1">2.1.1.72</ecNumber>
    </recommendedName>
</protein>
<dbReference type="InterPro" id="IPR038333">
    <property type="entry name" value="T1MK-like_N_sf"/>
</dbReference>
<evidence type="ECO:0000256" key="4">
    <source>
        <dbReference type="ARBA" id="ARBA00022691"/>
    </source>
</evidence>
<gene>
    <name evidence="8" type="ORF">Q604_UNBC14556G0001</name>
</gene>
<proteinExistence type="predicted"/>
<dbReference type="InterPro" id="IPR022749">
    <property type="entry name" value="D12N6_MeTrfase_N"/>
</dbReference>